<protein>
    <submittedName>
        <fullName evidence="1">Uncharacterized protein</fullName>
    </submittedName>
</protein>
<gene>
    <name evidence="1" type="ORF">GCM10017566_06560</name>
</gene>
<name>A0A8H9IVU4_9PSEU</name>
<reference evidence="1" key="1">
    <citation type="journal article" date="2014" name="Int. J. Syst. Evol. Microbiol.">
        <title>Complete genome sequence of Corynebacterium casei LMG S-19264T (=DSM 44701T), isolated from a smear-ripened cheese.</title>
        <authorList>
            <consortium name="US DOE Joint Genome Institute (JGI-PGF)"/>
            <person name="Walter F."/>
            <person name="Albersmeier A."/>
            <person name="Kalinowski J."/>
            <person name="Ruckert C."/>
        </authorList>
    </citation>
    <scope>NUCLEOTIDE SEQUENCE</scope>
    <source>
        <strain evidence="1">CGMCC 4.7679</strain>
    </source>
</reference>
<accession>A0A8H9IVU4</accession>
<dbReference type="Gene3D" id="2.120.10.30">
    <property type="entry name" value="TolB, C-terminal domain"/>
    <property type="match status" value="1"/>
</dbReference>
<dbReference type="RefSeq" id="WP_145936378.1">
    <property type="nucleotide sequence ID" value="NZ_BNAV01000001.1"/>
</dbReference>
<dbReference type="AlphaFoldDB" id="A0A8H9IVU4"/>
<dbReference type="InterPro" id="IPR011042">
    <property type="entry name" value="6-blade_b-propeller_TolB-like"/>
</dbReference>
<organism evidence="1 2">
    <name type="scientific">Amycolatopsis bartoniae</name>
    <dbReference type="NCBI Taxonomy" id="941986"/>
    <lineage>
        <taxon>Bacteria</taxon>
        <taxon>Bacillati</taxon>
        <taxon>Actinomycetota</taxon>
        <taxon>Actinomycetes</taxon>
        <taxon>Pseudonocardiales</taxon>
        <taxon>Pseudonocardiaceae</taxon>
        <taxon>Amycolatopsis</taxon>
    </lineage>
</organism>
<proteinExistence type="predicted"/>
<keyword evidence="2" id="KW-1185">Reference proteome</keyword>
<dbReference type="Proteomes" id="UP000658656">
    <property type="component" value="Unassembled WGS sequence"/>
</dbReference>
<dbReference type="SUPFAM" id="SSF63829">
    <property type="entry name" value="Calcium-dependent phosphotriesterase"/>
    <property type="match status" value="1"/>
</dbReference>
<reference evidence="1" key="2">
    <citation type="submission" date="2020-09" db="EMBL/GenBank/DDBJ databases">
        <authorList>
            <person name="Sun Q."/>
            <person name="Zhou Y."/>
        </authorList>
    </citation>
    <scope>NUCLEOTIDE SEQUENCE</scope>
    <source>
        <strain evidence="1">CGMCC 4.7679</strain>
    </source>
</reference>
<dbReference type="OrthoDB" id="5184414at2"/>
<evidence type="ECO:0000313" key="1">
    <source>
        <dbReference type="EMBL" id="GHF36186.1"/>
    </source>
</evidence>
<dbReference type="EMBL" id="BNAV01000001">
    <property type="protein sequence ID" value="GHF36186.1"/>
    <property type="molecule type" value="Genomic_DNA"/>
</dbReference>
<evidence type="ECO:0000313" key="2">
    <source>
        <dbReference type="Proteomes" id="UP000658656"/>
    </source>
</evidence>
<comment type="caution">
    <text evidence="1">The sequence shown here is derived from an EMBL/GenBank/DDBJ whole genome shotgun (WGS) entry which is preliminary data.</text>
</comment>
<sequence>MSELTEVEVLGRIDGFTNPESAEMLPDGETIVVSNAAITLVPSFRGGKGLTYRQGESYVSTVRFTGDGLEPVAERLIEGLTGTLGTDVLRQGTATYPAGTVFAASGGKPITADGETVLPDGPDVRPQVLAYNPLTGEKLPPLPLWQGSVVAGAFNAFEQPNGLAVGLNGDVYVSDIPNTNPAGALPPPVDAAVYRIPHSSLDAIAAGDPAAAGTIQRVVMMPGWVNGVTVAPADGSVWAVSCEAQCPVGGGAYQLLPENFVSGEQPAPRFRDLGGPPGGFLDGISVTRRGAVVVSNPALAEIYVLRPDGTRTQLEFEGADGIGSPADINVCYPKALDGEPALLVPDVSARGGTHTLTLLDLSGY</sequence>